<evidence type="ECO:0000256" key="3">
    <source>
        <dbReference type="ARBA" id="ARBA00022832"/>
    </source>
</evidence>
<dbReference type="SUPFAM" id="SSF52096">
    <property type="entry name" value="ClpP/crotonase"/>
    <property type="match status" value="1"/>
</dbReference>
<protein>
    <submittedName>
        <fullName evidence="7">Crotonase/enoyl-CoA hydratase family protein</fullName>
    </submittedName>
</protein>
<dbReference type="GO" id="GO:0016853">
    <property type="term" value="F:isomerase activity"/>
    <property type="evidence" value="ECO:0007669"/>
    <property type="project" value="UniProtKB-KW"/>
</dbReference>
<comment type="similarity">
    <text evidence="2 6">Belongs to the enoyl-CoA hydratase/isomerase family.</text>
</comment>
<dbReference type="EMBL" id="WUWG01000003">
    <property type="protein sequence ID" value="MXU65326.1"/>
    <property type="molecule type" value="Genomic_DNA"/>
</dbReference>
<dbReference type="Pfam" id="PF00378">
    <property type="entry name" value="ECH_1"/>
    <property type="match status" value="1"/>
</dbReference>
<evidence type="ECO:0000256" key="2">
    <source>
        <dbReference type="ARBA" id="ARBA00005254"/>
    </source>
</evidence>
<sequence length="264" mass="28021">MSELVTLTQTGGIAEVCLNRPEKRNALTPDLLEALVTTADALADADGLRTVVLHGAGDGFCAGLDFTGFGEFVSGKVSPQMINNRTHGDGNLFQAAALVWRDLPVPVIAVLHGFALGGGFQIMLGADIRVAAPDCRFSIMEGRWGLVPDMGGLVLMPSLAREDVIRRLTYTAETFEAPDARDWGFVTELADDPLARARELAAQVAARSPDAVRTAKALITRSLGADRADVLAAESAAQAGLVGQPNQIEAVMANLQKRDPVFRD</sequence>
<dbReference type="UniPathway" id="UPA00659"/>
<gene>
    <name evidence="7" type="ORF">GSH16_07685</name>
</gene>
<keyword evidence="5" id="KW-0413">Isomerase</keyword>
<dbReference type="InterPro" id="IPR018376">
    <property type="entry name" value="Enoyl-CoA_hyd/isom_CS"/>
</dbReference>
<dbReference type="InterPro" id="IPR014748">
    <property type="entry name" value="Enoyl-CoA_hydra_C"/>
</dbReference>
<dbReference type="PROSITE" id="PS00166">
    <property type="entry name" value="ENOYL_COA_HYDRATASE"/>
    <property type="match status" value="1"/>
</dbReference>
<comment type="pathway">
    <text evidence="1">Lipid metabolism; fatty acid beta-oxidation.</text>
</comment>
<dbReference type="Gene3D" id="3.90.226.10">
    <property type="entry name" value="2-enoyl-CoA Hydratase, Chain A, domain 1"/>
    <property type="match status" value="1"/>
</dbReference>
<evidence type="ECO:0000313" key="7">
    <source>
        <dbReference type="EMBL" id="MXU65326.1"/>
    </source>
</evidence>
<dbReference type="PANTHER" id="PTHR43149">
    <property type="entry name" value="ENOYL-COA HYDRATASE"/>
    <property type="match status" value="1"/>
</dbReference>
<accession>A0A6B0TN93</accession>
<keyword evidence="4" id="KW-0443">Lipid metabolism</keyword>
<dbReference type="Proteomes" id="UP000436016">
    <property type="component" value="Unassembled WGS sequence"/>
</dbReference>
<dbReference type="CDD" id="cd06558">
    <property type="entry name" value="crotonase-like"/>
    <property type="match status" value="1"/>
</dbReference>
<dbReference type="InterPro" id="IPR029045">
    <property type="entry name" value="ClpP/crotonase-like_dom_sf"/>
</dbReference>
<reference evidence="7 8" key="1">
    <citation type="submission" date="2019-12" db="EMBL/GenBank/DDBJ databases">
        <title>Strain KN286 was isolated from seawater, which was collected from Caroline Seamount in the tropical western Pacific.</title>
        <authorList>
            <person name="Wang Q."/>
        </authorList>
    </citation>
    <scope>NUCLEOTIDE SEQUENCE [LARGE SCALE GENOMIC DNA]</scope>
    <source>
        <strain evidence="7 8">KN286</strain>
    </source>
</reference>
<dbReference type="InterPro" id="IPR001753">
    <property type="entry name" value="Enoyl-CoA_hydra/iso"/>
</dbReference>
<keyword evidence="3" id="KW-0276">Fatty acid metabolism</keyword>
<proteinExistence type="inferred from homology"/>
<dbReference type="AlphaFoldDB" id="A0A6B0TN93"/>
<dbReference type="RefSeq" id="WP_160853703.1">
    <property type="nucleotide sequence ID" value="NZ_WUWG01000003.1"/>
</dbReference>
<organism evidence="7 8">
    <name type="scientific">Oceanomicrobium pacificus</name>
    <dbReference type="NCBI Taxonomy" id="2692916"/>
    <lineage>
        <taxon>Bacteria</taxon>
        <taxon>Pseudomonadati</taxon>
        <taxon>Pseudomonadota</taxon>
        <taxon>Alphaproteobacteria</taxon>
        <taxon>Rhodobacterales</taxon>
        <taxon>Paracoccaceae</taxon>
        <taxon>Oceanomicrobium</taxon>
    </lineage>
</organism>
<dbReference type="NCBIfam" id="NF005699">
    <property type="entry name" value="PRK07509.1"/>
    <property type="match status" value="1"/>
</dbReference>
<evidence type="ECO:0000256" key="1">
    <source>
        <dbReference type="ARBA" id="ARBA00005005"/>
    </source>
</evidence>
<dbReference type="Gene3D" id="1.10.12.10">
    <property type="entry name" value="Lyase 2-enoyl-coa Hydratase, Chain A, domain 2"/>
    <property type="match status" value="1"/>
</dbReference>
<comment type="caution">
    <text evidence="7">The sequence shown here is derived from an EMBL/GenBank/DDBJ whole genome shotgun (WGS) entry which is preliminary data.</text>
</comment>
<dbReference type="PANTHER" id="PTHR43149:SF1">
    <property type="entry name" value="DELTA(3,5)-DELTA(2,4)-DIENOYL-COA ISOMERASE, MITOCHONDRIAL"/>
    <property type="match status" value="1"/>
</dbReference>
<dbReference type="GO" id="GO:0006635">
    <property type="term" value="P:fatty acid beta-oxidation"/>
    <property type="evidence" value="ECO:0007669"/>
    <property type="project" value="UniProtKB-UniPathway"/>
</dbReference>
<evidence type="ECO:0000256" key="4">
    <source>
        <dbReference type="ARBA" id="ARBA00023098"/>
    </source>
</evidence>
<keyword evidence="8" id="KW-1185">Reference proteome</keyword>
<dbReference type="InterPro" id="IPR045002">
    <property type="entry name" value="Ech1-like"/>
</dbReference>
<evidence type="ECO:0000256" key="5">
    <source>
        <dbReference type="ARBA" id="ARBA00023235"/>
    </source>
</evidence>
<name>A0A6B0TN93_9RHOB</name>
<evidence type="ECO:0000256" key="6">
    <source>
        <dbReference type="RuleBase" id="RU003707"/>
    </source>
</evidence>
<evidence type="ECO:0000313" key="8">
    <source>
        <dbReference type="Proteomes" id="UP000436016"/>
    </source>
</evidence>